<sequence>MGKVLIGVIGLVVGLVGGAMFGGAMIGGTAAGVGIATGLSAGVCSTIGAAEAEGLLTPEQADQVLTRAAADMAQLSGVEAPGEIVGSTAECEGLMERLSGATAE</sequence>
<dbReference type="RefSeq" id="WP_089235558.1">
    <property type="nucleotide sequence ID" value="NZ_FZOY01000018.1"/>
</dbReference>
<dbReference type="OrthoDB" id="7871682at2"/>
<protein>
    <submittedName>
        <fullName evidence="1">Uncharacterized protein</fullName>
    </submittedName>
</protein>
<reference evidence="1 2" key="1">
    <citation type="submission" date="2017-06" db="EMBL/GenBank/DDBJ databases">
        <authorList>
            <person name="Kim H.J."/>
            <person name="Triplett B.A."/>
        </authorList>
    </citation>
    <scope>NUCLEOTIDE SEQUENCE [LARGE SCALE GENOMIC DNA]</scope>
    <source>
        <strain evidence="1 2">DSM 29339</strain>
    </source>
</reference>
<evidence type="ECO:0000313" key="2">
    <source>
        <dbReference type="Proteomes" id="UP000198426"/>
    </source>
</evidence>
<organism evidence="1 2">
    <name type="scientific">Tropicimonas sediminicola</name>
    <dbReference type="NCBI Taxonomy" id="1031541"/>
    <lineage>
        <taxon>Bacteria</taxon>
        <taxon>Pseudomonadati</taxon>
        <taxon>Pseudomonadota</taxon>
        <taxon>Alphaproteobacteria</taxon>
        <taxon>Rhodobacterales</taxon>
        <taxon>Roseobacteraceae</taxon>
        <taxon>Tropicimonas</taxon>
    </lineage>
</organism>
<name>A0A239MGH7_9RHOB</name>
<keyword evidence="2" id="KW-1185">Reference proteome</keyword>
<dbReference type="AlphaFoldDB" id="A0A239MGH7"/>
<accession>A0A239MGH7</accession>
<gene>
    <name evidence="1" type="ORF">SAMN05421757_1181</name>
</gene>
<dbReference type="EMBL" id="FZOY01000018">
    <property type="protein sequence ID" value="SNT41058.1"/>
    <property type="molecule type" value="Genomic_DNA"/>
</dbReference>
<evidence type="ECO:0000313" key="1">
    <source>
        <dbReference type="EMBL" id="SNT41058.1"/>
    </source>
</evidence>
<proteinExistence type="predicted"/>
<dbReference type="Proteomes" id="UP000198426">
    <property type="component" value="Unassembled WGS sequence"/>
</dbReference>